<dbReference type="SUPFAM" id="SSF49384">
    <property type="entry name" value="Carbohydrate-binding domain"/>
    <property type="match status" value="1"/>
</dbReference>
<evidence type="ECO:0000259" key="10">
    <source>
        <dbReference type="PROSITE" id="PS51173"/>
    </source>
</evidence>
<dbReference type="Pfam" id="PF00553">
    <property type="entry name" value="CBM_2"/>
    <property type="match status" value="1"/>
</dbReference>
<dbReference type="Proteomes" id="UP001500403">
    <property type="component" value="Unassembled WGS sequence"/>
</dbReference>
<comment type="similarity">
    <text evidence="1 7 8">Belongs to the glycosyl hydrolase 9 (cellulase E) family.</text>
</comment>
<feature type="active site" evidence="7">
    <location>
        <position position="729"/>
    </location>
</feature>
<evidence type="ECO:0000256" key="7">
    <source>
        <dbReference type="PROSITE-ProRule" id="PRU10060"/>
    </source>
</evidence>
<dbReference type="InterPro" id="IPR014756">
    <property type="entry name" value="Ig_E-set"/>
</dbReference>
<evidence type="ECO:0000313" key="11">
    <source>
        <dbReference type="EMBL" id="GAA2938559.1"/>
    </source>
</evidence>
<evidence type="ECO:0000256" key="8">
    <source>
        <dbReference type="RuleBase" id="RU361166"/>
    </source>
</evidence>
<dbReference type="InterPro" id="IPR013783">
    <property type="entry name" value="Ig-like_fold"/>
</dbReference>
<keyword evidence="2 8" id="KW-0732">Signal</keyword>
<feature type="chain" id="PRO_5044972247" description="Endoglucanase" evidence="8">
    <location>
        <begin position="27"/>
        <end position="872"/>
    </location>
</feature>
<evidence type="ECO:0000256" key="1">
    <source>
        <dbReference type="ARBA" id="ARBA00007072"/>
    </source>
</evidence>
<dbReference type="SUPFAM" id="SSF49785">
    <property type="entry name" value="Galactose-binding domain-like"/>
    <property type="match status" value="1"/>
</dbReference>
<feature type="signal peptide" evidence="8">
    <location>
        <begin position="1"/>
        <end position="26"/>
    </location>
</feature>
<name>A0ABN3X5H1_9ACTN</name>
<dbReference type="InterPro" id="IPR003305">
    <property type="entry name" value="CenC_carb-bd"/>
</dbReference>
<dbReference type="InterPro" id="IPR033126">
    <property type="entry name" value="Glyco_hydro_9_Asp/Glu_AS"/>
</dbReference>
<dbReference type="SUPFAM" id="SSF81296">
    <property type="entry name" value="E set domains"/>
    <property type="match status" value="1"/>
</dbReference>
<dbReference type="CDD" id="cd02850">
    <property type="entry name" value="E_set_Cellulase_N"/>
    <property type="match status" value="1"/>
</dbReference>
<comment type="caution">
    <text evidence="11">The sequence shown here is derived from an EMBL/GenBank/DDBJ whole genome shotgun (WGS) entry which is preliminary data.</text>
</comment>
<dbReference type="SUPFAM" id="SSF48208">
    <property type="entry name" value="Six-hairpin glycosidases"/>
    <property type="match status" value="1"/>
</dbReference>
<keyword evidence="6 7" id="KW-0624">Polysaccharide degradation</keyword>
<protein>
    <recommendedName>
        <fullName evidence="8">Endoglucanase</fullName>
        <ecNumber evidence="8">3.2.1.4</ecNumber>
    </recommendedName>
</protein>
<feature type="active site" evidence="7">
    <location>
        <position position="738"/>
    </location>
</feature>
<dbReference type="InterPro" id="IPR012291">
    <property type="entry name" value="CBM2_carb-bd_dom_sf"/>
</dbReference>
<feature type="domain" description="CBM2" evidence="10">
    <location>
        <begin position="760"/>
        <end position="869"/>
    </location>
</feature>
<evidence type="ECO:0000256" key="2">
    <source>
        <dbReference type="ARBA" id="ARBA00022729"/>
    </source>
</evidence>
<evidence type="ECO:0000256" key="5">
    <source>
        <dbReference type="ARBA" id="ARBA00023295"/>
    </source>
</evidence>
<dbReference type="PROSITE" id="PS00698">
    <property type="entry name" value="GH9_3"/>
    <property type="match status" value="1"/>
</dbReference>
<evidence type="ECO:0000256" key="4">
    <source>
        <dbReference type="ARBA" id="ARBA00023277"/>
    </source>
</evidence>
<dbReference type="PROSITE" id="PS51173">
    <property type="entry name" value="CBM2"/>
    <property type="match status" value="1"/>
</dbReference>
<keyword evidence="5 7" id="KW-0326">Glycosidase</keyword>
<evidence type="ECO:0000256" key="9">
    <source>
        <dbReference type="SAM" id="MobiDB-lite"/>
    </source>
</evidence>
<evidence type="ECO:0000256" key="6">
    <source>
        <dbReference type="ARBA" id="ARBA00023326"/>
    </source>
</evidence>
<keyword evidence="8" id="KW-0136">Cellulose degradation</keyword>
<dbReference type="InterPro" id="IPR008979">
    <property type="entry name" value="Galactose-bd-like_sf"/>
</dbReference>
<feature type="compositionally biased region" description="Basic and acidic residues" evidence="9">
    <location>
        <begin position="441"/>
        <end position="452"/>
    </location>
</feature>
<evidence type="ECO:0000313" key="12">
    <source>
        <dbReference type="Proteomes" id="UP001500403"/>
    </source>
</evidence>
<dbReference type="PROSITE" id="PS00561">
    <property type="entry name" value="CBM2_A"/>
    <property type="match status" value="1"/>
</dbReference>
<dbReference type="PANTHER" id="PTHR22298">
    <property type="entry name" value="ENDO-1,4-BETA-GLUCANASE"/>
    <property type="match status" value="1"/>
</dbReference>
<gene>
    <name evidence="11" type="ORF">GCM10010446_24930</name>
</gene>
<evidence type="ECO:0000256" key="3">
    <source>
        <dbReference type="ARBA" id="ARBA00022801"/>
    </source>
</evidence>
<dbReference type="InterPro" id="IPR004197">
    <property type="entry name" value="Cellulase_Ig-like"/>
</dbReference>
<dbReference type="InterPro" id="IPR001701">
    <property type="entry name" value="Glyco_hydro_9"/>
</dbReference>
<organism evidence="11 12">
    <name type="scientific">Streptomyces enissocaesilis</name>
    <dbReference type="NCBI Taxonomy" id="332589"/>
    <lineage>
        <taxon>Bacteria</taxon>
        <taxon>Bacillati</taxon>
        <taxon>Actinomycetota</taxon>
        <taxon>Actinomycetes</taxon>
        <taxon>Kitasatosporales</taxon>
        <taxon>Streptomycetaceae</taxon>
        <taxon>Streptomyces</taxon>
        <taxon>Streptomyces rochei group</taxon>
    </lineage>
</organism>
<dbReference type="Gene3D" id="2.60.40.10">
    <property type="entry name" value="Immunoglobulins"/>
    <property type="match status" value="1"/>
</dbReference>
<dbReference type="EC" id="3.2.1.4" evidence="8"/>
<dbReference type="Gene3D" id="2.60.40.290">
    <property type="match status" value="1"/>
</dbReference>
<dbReference type="Pfam" id="PF02927">
    <property type="entry name" value="CelD_N"/>
    <property type="match status" value="1"/>
</dbReference>
<keyword evidence="4 7" id="KW-0119">Carbohydrate metabolism</keyword>
<dbReference type="InterPro" id="IPR012341">
    <property type="entry name" value="6hp_glycosidase-like_sf"/>
</dbReference>
<dbReference type="Pfam" id="PF00759">
    <property type="entry name" value="Glyco_hydro_9"/>
    <property type="match status" value="1"/>
</dbReference>
<dbReference type="InterPro" id="IPR001919">
    <property type="entry name" value="CBD2"/>
</dbReference>
<dbReference type="InterPro" id="IPR018366">
    <property type="entry name" value="CBM2_CS"/>
</dbReference>
<sequence length="872" mass="92096">MTTGAAALAVLAGLLAGTVVTSPAAASPAPAVEPADEAPELIANGDFSEGTTPWWWTESSPGAVVDGRLCADVPAGTVNPWDAIIGQNALALAAGEGYTLSYTATSTVPLTIRTNVQLGAEPWTTELSATQQVGEGAERVSHTFTAAADHDAAQLVFQLGGSEKAFTFCVDEVSLRGGTAPPPYEPDTGSPVRVNQVGYLTHGPKNGTYVTEATEPLPWTLDAADGTRRASGTTTPAGIDTTSRQNVHTFDFGTFTTPGQGYTVTVAEDRSEPFAIGDDLYASLRTDALAYFYHNRSGIEIDADLVGEEYARPAGHVNVSPNQGDNDVPCQPGVCDYRLDAAGGWYDAGDHGKYVVNGGISVAQLMSAFERTLTEESADPAPLGDGELPLPEHGNAIPDILDEARWEMDFLMRMQVPAGEPLAGMAHHKLHDKAWTGLPTRPDRDPQPRELHPPSTAATLNLAATAAQCARLFAPYDAAFASRCGQAARTAWNAAKAHPDVLADPDDGTGGGAYPDTDVRDEFYWAAAELFITTGQDVYRQEVLGSPLHGVTDAVFPRGGISWGSTAGLGALDLATVPNRLSADQLKAVRGTVTRAADGYAADSGKAAYGVPYAPSDGHYVWGSNGQVANNMVVLGTAHDLTGKAAYRDAVLRGLDYLLGRNPLNTSYVTGYGERDARNQHHRFWAHQLDPSLPNPAPGSLAGGPNDAIQDPVAQSRLKGCAPAMCYIDHIESWATNEVTINWNAPLAWIAGYADDLGGGENRAAACEVAYTSQRWDGGFTTQVVLKNTATRALSPWQLTWSFADTQRVTDTWGVTVSQTGPQVVATPLSWNASLPPGGTARFGFNGKSAGQVNDPRVFRLNGRPCGVTPIR</sequence>
<dbReference type="SMART" id="SM00637">
    <property type="entry name" value="CBD_II"/>
    <property type="match status" value="1"/>
</dbReference>
<keyword evidence="3 7" id="KW-0378">Hydrolase</keyword>
<reference evidence="11 12" key="1">
    <citation type="journal article" date="2019" name="Int. J. Syst. Evol. Microbiol.">
        <title>The Global Catalogue of Microorganisms (GCM) 10K type strain sequencing project: providing services to taxonomists for standard genome sequencing and annotation.</title>
        <authorList>
            <consortium name="The Broad Institute Genomics Platform"/>
            <consortium name="The Broad Institute Genome Sequencing Center for Infectious Disease"/>
            <person name="Wu L."/>
            <person name="Ma J."/>
        </authorList>
    </citation>
    <scope>NUCLEOTIDE SEQUENCE [LARGE SCALE GENOMIC DNA]</scope>
    <source>
        <strain evidence="11 12">JCM 9088</strain>
    </source>
</reference>
<dbReference type="Gene3D" id="1.50.10.10">
    <property type="match status" value="1"/>
</dbReference>
<proteinExistence type="inferred from homology"/>
<dbReference type="InterPro" id="IPR008928">
    <property type="entry name" value="6-hairpin_glycosidase_sf"/>
</dbReference>
<dbReference type="Pfam" id="PF02018">
    <property type="entry name" value="CBM_4_9"/>
    <property type="match status" value="1"/>
</dbReference>
<dbReference type="EMBL" id="BAAAUD010000023">
    <property type="protein sequence ID" value="GAA2938559.1"/>
    <property type="molecule type" value="Genomic_DNA"/>
</dbReference>
<accession>A0ABN3X5H1</accession>
<feature type="region of interest" description="Disordered" evidence="9">
    <location>
        <begin position="435"/>
        <end position="454"/>
    </location>
</feature>
<dbReference type="InterPro" id="IPR008965">
    <property type="entry name" value="CBM2/CBM3_carb-bd_dom_sf"/>
</dbReference>
<dbReference type="Gene3D" id="2.60.120.260">
    <property type="entry name" value="Galactose-binding domain-like"/>
    <property type="match status" value="1"/>
</dbReference>
<keyword evidence="12" id="KW-1185">Reference proteome</keyword>
<comment type="catalytic activity">
    <reaction evidence="8">
        <text>Endohydrolysis of (1-&gt;4)-beta-D-glucosidic linkages in cellulose, lichenin and cereal beta-D-glucans.</text>
        <dbReference type="EC" id="3.2.1.4"/>
    </reaction>
</comment>